<dbReference type="EMBL" id="AMGO01000047">
    <property type="protein sequence ID" value="EKE43714.1"/>
    <property type="molecule type" value="Genomic_DNA"/>
</dbReference>
<evidence type="ECO:0000256" key="5">
    <source>
        <dbReference type="SAM" id="MobiDB-lite"/>
    </source>
</evidence>
<protein>
    <submittedName>
        <fullName evidence="8">OmpA domain protein</fullName>
    </submittedName>
</protein>
<dbReference type="InterPro" id="IPR050330">
    <property type="entry name" value="Bact_OuterMem_StrucFunc"/>
</dbReference>
<dbReference type="SUPFAM" id="SSF103088">
    <property type="entry name" value="OmpA-like"/>
    <property type="match status" value="1"/>
</dbReference>
<name>K2HLF9_9RHOB</name>
<dbReference type="GO" id="GO:0009279">
    <property type="term" value="C:cell outer membrane"/>
    <property type="evidence" value="ECO:0007669"/>
    <property type="project" value="UniProtKB-SubCell"/>
</dbReference>
<dbReference type="PANTHER" id="PTHR30329:SF21">
    <property type="entry name" value="LIPOPROTEIN YIAD-RELATED"/>
    <property type="match status" value="1"/>
</dbReference>
<dbReference type="PROSITE" id="PS51123">
    <property type="entry name" value="OMPA_2"/>
    <property type="match status" value="1"/>
</dbReference>
<comment type="caution">
    <text evidence="8">The sequence shown here is derived from an EMBL/GenBank/DDBJ whole genome shotgun (WGS) entry which is preliminary data.</text>
</comment>
<dbReference type="Pfam" id="PF04972">
    <property type="entry name" value="BON"/>
    <property type="match status" value="1"/>
</dbReference>
<dbReference type="eggNOG" id="COG2885">
    <property type="taxonomic scope" value="Bacteria"/>
</dbReference>
<keyword evidence="9" id="KW-1185">Reference proteome</keyword>
<dbReference type="InterPro" id="IPR006665">
    <property type="entry name" value="OmpA-like"/>
</dbReference>
<keyword evidence="3" id="KW-0998">Cell outer membrane</keyword>
<dbReference type="PANTHER" id="PTHR30329">
    <property type="entry name" value="STATOR ELEMENT OF FLAGELLAR MOTOR COMPLEX"/>
    <property type="match status" value="1"/>
</dbReference>
<feature type="compositionally biased region" description="Basic and acidic residues" evidence="5">
    <location>
        <begin position="620"/>
        <end position="648"/>
    </location>
</feature>
<dbReference type="InterPro" id="IPR007055">
    <property type="entry name" value="BON_dom"/>
</dbReference>
<dbReference type="OrthoDB" id="5525824at2"/>
<reference evidence="8 9" key="1">
    <citation type="journal article" date="2012" name="J. Bacteriol.">
        <title>Draft Genome Sequence of Oceaniovalibus guishaninsula JLT2003T.</title>
        <authorList>
            <person name="Tang K."/>
            <person name="Liu K."/>
            <person name="Jiao N."/>
        </authorList>
    </citation>
    <scope>NUCLEOTIDE SEQUENCE [LARGE SCALE GENOMIC DNA]</scope>
    <source>
        <strain evidence="8 9">JLT2003</strain>
    </source>
</reference>
<dbReference type="RefSeq" id="WP_007427200.1">
    <property type="nucleotide sequence ID" value="NZ_AMGO01000047.1"/>
</dbReference>
<dbReference type="PATRIC" id="fig|1231392.3.peg.2059"/>
<keyword evidence="2 4" id="KW-0472">Membrane</keyword>
<keyword evidence="6" id="KW-0732">Signal</keyword>
<dbReference type="Gene3D" id="3.40.1520.20">
    <property type="match status" value="2"/>
</dbReference>
<dbReference type="STRING" id="1231392.OCGS_2048"/>
<evidence type="ECO:0000256" key="3">
    <source>
        <dbReference type="ARBA" id="ARBA00023237"/>
    </source>
</evidence>
<dbReference type="AlphaFoldDB" id="K2HLF9"/>
<evidence type="ECO:0000256" key="1">
    <source>
        <dbReference type="ARBA" id="ARBA00004442"/>
    </source>
</evidence>
<dbReference type="InterPro" id="IPR006664">
    <property type="entry name" value="OMP_bac"/>
</dbReference>
<evidence type="ECO:0000256" key="6">
    <source>
        <dbReference type="SAM" id="SignalP"/>
    </source>
</evidence>
<dbReference type="PRINTS" id="PR01021">
    <property type="entry name" value="OMPADOMAIN"/>
</dbReference>
<feature type="domain" description="OmpA-like" evidence="7">
    <location>
        <begin position="487"/>
        <end position="604"/>
    </location>
</feature>
<dbReference type="InterPro" id="IPR036737">
    <property type="entry name" value="OmpA-like_sf"/>
</dbReference>
<accession>K2HLF9</accession>
<feature type="signal peptide" evidence="6">
    <location>
        <begin position="1"/>
        <end position="23"/>
    </location>
</feature>
<sequence length="648" mass="68335">MPSPGTLPATLTFVLAAGLSVAAAGLAVSQVEERSVRDVADALAADGLDWAEVSADGLQIELTGTAPDEATRFRAVTSASRAVDAERIVDAMGVEVREPVAPPRFSVEVLRAESGITLIGLVPVETDREALLRDIQDASPGTEITDLLEVASYPVPPRWESALAFGIDALGRLPRAKVSISADKVAVTTMADSDRARERLIRDLKSDAPADVNLTLSITAPRPVITPFTLRFVKDADGARFDACAAASDAGRRKILDAAARAGMEGDEDCTIGLGAPSPTWPEAAAAAIDALAALPGGTVTLTDADVSLVAVEGVDAPVFQRATDGLQNTLPAGFSLTAVLPETGTVEAEAGPATLTAARAEDGTVTLTGRVGSPQDQDAVLNFARSLFGNDQVVDRTEVRDAVPTGWTPRVLATLDALSLVTHGTADIREGDVALTGRTGNRDARAGMTRLLAGGLSDAVPYKLDVVYDERLDPILSLPTPEECVAQINTELKNRKINFAPGSDTMEPGARETIDRVAELLRTCEDVKMEIAGFTDSQGREEMNRELSEARAQAVLTALAARRVLVSNLTAKGYGEERPIADNKTEAGREANRRIEFTLLGEDGTPVAENAADGAPEVPPRDAEAEQDLKIRVIVEDDPVNRPEDRP</sequence>
<dbReference type="CDD" id="cd07185">
    <property type="entry name" value="OmpA_C-like"/>
    <property type="match status" value="1"/>
</dbReference>
<dbReference type="Proteomes" id="UP000006765">
    <property type="component" value="Unassembled WGS sequence"/>
</dbReference>
<evidence type="ECO:0000256" key="2">
    <source>
        <dbReference type="ARBA" id="ARBA00023136"/>
    </source>
</evidence>
<gene>
    <name evidence="8" type="ORF">OCGS_2048</name>
</gene>
<proteinExistence type="predicted"/>
<evidence type="ECO:0000256" key="4">
    <source>
        <dbReference type="PROSITE-ProRule" id="PRU00473"/>
    </source>
</evidence>
<comment type="subcellular location">
    <subcellularLocation>
        <location evidence="1">Cell outer membrane</location>
    </subcellularLocation>
</comment>
<evidence type="ECO:0000313" key="8">
    <source>
        <dbReference type="EMBL" id="EKE43714.1"/>
    </source>
</evidence>
<dbReference type="Pfam" id="PF00691">
    <property type="entry name" value="OmpA"/>
    <property type="match status" value="1"/>
</dbReference>
<evidence type="ECO:0000259" key="7">
    <source>
        <dbReference type="PROSITE" id="PS51123"/>
    </source>
</evidence>
<feature type="chain" id="PRO_5003861192" evidence="6">
    <location>
        <begin position="24"/>
        <end position="648"/>
    </location>
</feature>
<dbReference type="Gene3D" id="3.30.1330.60">
    <property type="entry name" value="OmpA-like domain"/>
    <property type="match status" value="1"/>
</dbReference>
<feature type="region of interest" description="Disordered" evidence="5">
    <location>
        <begin position="602"/>
        <end position="648"/>
    </location>
</feature>
<evidence type="ECO:0000313" key="9">
    <source>
        <dbReference type="Proteomes" id="UP000006765"/>
    </source>
</evidence>
<organism evidence="8 9">
    <name type="scientific">Oceaniovalibus guishaninsula JLT2003</name>
    <dbReference type="NCBI Taxonomy" id="1231392"/>
    <lineage>
        <taxon>Bacteria</taxon>
        <taxon>Pseudomonadati</taxon>
        <taxon>Pseudomonadota</taxon>
        <taxon>Alphaproteobacteria</taxon>
        <taxon>Rhodobacterales</taxon>
        <taxon>Roseobacteraceae</taxon>
        <taxon>Oceaniovalibus</taxon>
    </lineage>
</organism>